<evidence type="ECO:0000313" key="1">
    <source>
        <dbReference type="EMBL" id="GFD12033.1"/>
    </source>
</evidence>
<dbReference type="EMBL" id="BKCJ011262945">
    <property type="protein sequence ID" value="GFD12033.1"/>
    <property type="molecule type" value="Genomic_DNA"/>
</dbReference>
<gene>
    <name evidence="1" type="ORF">Tci_884002</name>
</gene>
<proteinExistence type="predicted"/>
<reference evidence="1" key="1">
    <citation type="journal article" date="2019" name="Sci. Rep.">
        <title>Draft genome of Tanacetum cinerariifolium, the natural source of mosquito coil.</title>
        <authorList>
            <person name="Yamashiro T."/>
            <person name="Shiraishi A."/>
            <person name="Satake H."/>
            <person name="Nakayama K."/>
        </authorList>
    </citation>
    <scope>NUCLEOTIDE SEQUENCE</scope>
</reference>
<feature type="non-terminal residue" evidence="1">
    <location>
        <position position="40"/>
    </location>
</feature>
<accession>A0A699TQC2</accession>
<feature type="non-terminal residue" evidence="1">
    <location>
        <position position="1"/>
    </location>
</feature>
<organism evidence="1">
    <name type="scientific">Tanacetum cinerariifolium</name>
    <name type="common">Dalmatian daisy</name>
    <name type="synonym">Chrysanthemum cinerariifolium</name>
    <dbReference type="NCBI Taxonomy" id="118510"/>
    <lineage>
        <taxon>Eukaryota</taxon>
        <taxon>Viridiplantae</taxon>
        <taxon>Streptophyta</taxon>
        <taxon>Embryophyta</taxon>
        <taxon>Tracheophyta</taxon>
        <taxon>Spermatophyta</taxon>
        <taxon>Magnoliopsida</taxon>
        <taxon>eudicotyledons</taxon>
        <taxon>Gunneridae</taxon>
        <taxon>Pentapetalae</taxon>
        <taxon>asterids</taxon>
        <taxon>campanulids</taxon>
        <taxon>Asterales</taxon>
        <taxon>Asteraceae</taxon>
        <taxon>Asteroideae</taxon>
        <taxon>Anthemideae</taxon>
        <taxon>Anthemidinae</taxon>
        <taxon>Tanacetum</taxon>
    </lineage>
</organism>
<comment type="caution">
    <text evidence="1">The sequence shown here is derived from an EMBL/GenBank/DDBJ whole genome shotgun (WGS) entry which is preliminary data.</text>
</comment>
<sequence>QEARALPGTCGGVVAGALLATKMVIAAKALATEWVSKPKP</sequence>
<protein>
    <submittedName>
        <fullName evidence="1">Uncharacterized protein</fullName>
    </submittedName>
</protein>
<dbReference type="AlphaFoldDB" id="A0A699TQC2"/>
<name>A0A699TQC2_TANCI</name>